<dbReference type="Gene3D" id="1.10.10.580">
    <property type="entry name" value="Structural maintenance of chromosome 1. Chain E"/>
    <property type="match status" value="1"/>
</dbReference>
<sequence>MEEYSINAEFKNSESKLIAHTENRHLENFHANFESDSSEITKNNTSISIHQKRKTVKMLSEIQESTFLHHQEPADLNCLVQADNLKDILKTNPWKISITQTLDNFQKHMYSNSEMKFRIGGRIIHSASQIVRAKSNLVIHESHETQDQLLINEVNEDELEDMEDDYCDNDDSNKGLNSLNQILGAFGQNQSLTDDTALLYDDETLRNYILERDSEVNATISTHSYYSVDKNGQRFLASPVRKVFRKIELGDLGKALIKTLNYQLRSPRKASRKIDSKNLASSILNDNLLKKAEEERALVELQISRMNDRIFQLYQNNEPISFLSLIISPDPDGIVRTLLYLLQLVNRKKVELWQKIDDDEKNPDTNIGLDIFVTPRIIKKK</sequence>
<keyword evidence="2" id="KW-1185">Reference proteome</keyword>
<evidence type="ECO:0000313" key="2">
    <source>
        <dbReference type="Proteomes" id="UP001208689"/>
    </source>
</evidence>
<dbReference type="Proteomes" id="UP001208689">
    <property type="component" value="Chromosome"/>
</dbReference>
<accession>A0ABY6HZ39</accession>
<dbReference type="InterPro" id="IPR023093">
    <property type="entry name" value="ScpA-like_C"/>
</dbReference>
<reference evidence="1" key="1">
    <citation type="submission" date="2022-09" db="EMBL/GenBank/DDBJ databases">
        <title>Actin cytoskeleton and complex cell architecture in an #Asgard archaeon.</title>
        <authorList>
            <person name="Ponce Toledo R.I."/>
            <person name="Schleper C."/>
            <person name="Rodrigues Oliveira T."/>
            <person name="Wollweber F."/>
            <person name="Xu J."/>
            <person name="Rittmann S."/>
            <person name="Klingl A."/>
            <person name="Pilhofer M."/>
        </authorList>
    </citation>
    <scope>NUCLEOTIDE SEQUENCE</scope>
    <source>
        <strain evidence="1">B-35</strain>
    </source>
</reference>
<protein>
    <submittedName>
        <fullName evidence="1">Uncharacterized protein</fullName>
    </submittedName>
</protein>
<dbReference type="EMBL" id="CP104013">
    <property type="protein sequence ID" value="UYP48765.1"/>
    <property type="molecule type" value="Genomic_DNA"/>
</dbReference>
<evidence type="ECO:0000313" key="1">
    <source>
        <dbReference type="EMBL" id="UYP48765.1"/>
    </source>
</evidence>
<organism evidence="1 2">
    <name type="scientific">Candidatus Lokiarchaeum ossiferum</name>
    <dbReference type="NCBI Taxonomy" id="2951803"/>
    <lineage>
        <taxon>Archaea</taxon>
        <taxon>Promethearchaeati</taxon>
        <taxon>Promethearchaeota</taxon>
        <taxon>Promethearchaeia</taxon>
        <taxon>Promethearchaeales</taxon>
        <taxon>Promethearchaeaceae</taxon>
        <taxon>Candidatus Lokiarchaeum</taxon>
    </lineage>
</organism>
<name>A0ABY6HZ39_9ARCH</name>
<proteinExistence type="predicted"/>
<gene>
    <name evidence="1" type="ORF">NEF87_005050</name>
</gene>